<organism evidence="1 2">
    <name type="scientific">Artemisia annua</name>
    <name type="common">Sweet wormwood</name>
    <dbReference type="NCBI Taxonomy" id="35608"/>
    <lineage>
        <taxon>Eukaryota</taxon>
        <taxon>Viridiplantae</taxon>
        <taxon>Streptophyta</taxon>
        <taxon>Embryophyta</taxon>
        <taxon>Tracheophyta</taxon>
        <taxon>Spermatophyta</taxon>
        <taxon>Magnoliopsida</taxon>
        <taxon>eudicotyledons</taxon>
        <taxon>Gunneridae</taxon>
        <taxon>Pentapetalae</taxon>
        <taxon>asterids</taxon>
        <taxon>campanulids</taxon>
        <taxon>Asterales</taxon>
        <taxon>Asteraceae</taxon>
        <taxon>Asteroideae</taxon>
        <taxon>Anthemideae</taxon>
        <taxon>Artemisiinae</taxon>
        <taxon>Artemisia</taxon>
    </lineage>
</organism>
<gene>
    <name evidence="1" type="ORF">CTI12_AA132360</name>
</gene>
<dbReference type="EMBL" id="PKPP01003096">
    <property type="protein sequence ID" value="PWA71353.1"/>
    <property type="molecule type" value="Genomic_DNA"/>
</dbReference>
<sequence length="90" mass="10319">MEDHFGNQSLPPIWKQRVKELGKWVRKEYEINGKWWDSNFADIVAASLDLDTYGELVGMETRISDVLSSSEIGTEGIKGMELIRISYLII</sequence>
<evidence type="ECO:0000313" key="1">
    <source>
        <dbReference type="EMBL" id="PWA71353.1"/>
    </source>
</evidence>
<accession>A0A2U1NCY7</accession>
<proteinExistence type="predicted"/>
<keyword evidence="2" id="KW-1185">Reference proteome</keyword>
<dbReference type="AlphaFoldDB" id="A0A2U1NCY7"/>
<dbReference type="Proteomes" id="UP000245207">
    <property type="component" value="Unassembled WGS sequence"/>
</dbReference>
<dbReference type="OrthoDB" id="1696305at2759"/>
<reference evidence="1 2" key="1">
    <citation type="journal article" date="2018" name="Mol. Plant">
        <title>The genome of Artemisia annua provides insight into the evolution of Asteraceae family and artemisinin biosynthesis.</title>
        <authorList>
            <person name="Shen Q."/>
            <person name="Zhang L."/>
            <person name="Liao Z."/>
            <person name="Wang S."/>
            <person name="Yan T."/>
            <person name="Shi P."/>
            <person name="Liu M."/>
            <person name="Fu X."/>
            <person name="Pan Q."/>
            <person name="Wang Y."/>
            <person name="Lv Z."/>
            <person name="Lu X."/>
            <person name="Zhang F."/>
            <person name="Jiang W."/>
            <person name="Ma Y."/>
            <person name="Chen M."/>
            <person name="Hao X."/>
            <person name="Li L."/>
            <person name="Tang Y."/>
            <person name="Lv G."/>
            <person name="Zhou Y."/>
            <person name="Sun X."/>
            <person name="Brodelius P.E."/>
            <person name="Rose J.K.C."/>
            <person name="Tang K."/>
        </authorList>
    </citation>
    <scope>NUCLEOTIDE SEQUENCE [LARGE SCALE GENOMIC DNA]</scope>
    <source>
        <strain evidence="2">cv. Huhao1</strain>
        <tissue evidence="1">Leaf</tissue>
    </source>
</reference>
<name>A0A2U1NCY7_ARTAN</name>
<comment type="caution">
    <text evidence="1">The sequence shown here is derived from an EMBL/GenBank/DDBJ whole genome shotgun (WGS) entry which is preliminary data.</text>
</comment>
<evidence type="ECO:0000313" key="2">
    <source>
        <dbReference type="Proteomes" id="UP000245207"/>
    </source>
</evidence>
<protein>
    <submittedName>
        <fullName evidence="1">GTP binding domain-containing protein</fullName>
    </submittedName>
</protein>
<dbReference type="STRING" id="35608.A0A2U1NCY7"/>